<reference evidence="2 3" key="1">
    <citation type="submission" date="2019-05" db="EMBL/GenBank/DDBJ databases">
        <title>Arcobacter sp. nov., isolated from sea sediment.</title>
        <authorList>
            <person name="Kim W."/>
        </authorList>
    </citation>
    <scope>NUCLEOTIDE SEQUENCE [LARGE SCALE GENOMIC DNA]</scope>
    <source>
        <strain evidence="2 3">CAU 1517</strain>
    </source>
</reference>
<dbReference type="OrthoDB" id="5365754at2"/>
<evidence type="ECO:0000313" key="3">
    <source>
        <dbReference type="Proteomes" id="UP000308901"/>
    </source>
</evidence>
<name>A0A5R8Y318_9BACT</name>
<comment type="caution">
    <text evidence="2">The sequence shown here is derived from an EMBL/GenBank/DDBJ whole genome shotgun (WGS) entry which is preliminary data.</text>
</comment>
<proteinExistence type="predicted"/>
<dbReference type="PROSITE" id="PS50237">
    <property type="entry name" value="HECT"/>
    <property type="match status" value="1"/>
</dbReference>
<organism evidence="2 3">
    <name type="scientific">Arcobacter arenosus</name>
    <dbReference type="NCBI Taxonomy" id="2576037"/>
    <lineage>
        <taxon>Bacteria</taxon>
        <taxon>Pseudomonadati</taxon>
        <taxon>Campylobacterota</taxon>
        <taxon>Epsilonproteobacteria</taxon>
        <taxon>Campylobacterales</taxon>
        <taxon>Arcobacteraceae</taxon>
        <taxon>Arcobacter</taxon>
    </lineage>
</organism>
<dbReference type="GO" id="GO:0004842">
    <property type="term" value="F:ubiquitin-protein transferase activity"/>
    <property type="evidence" value="ECO:0007669"/>
    <property type="project" value="InterPro"/>
</dbReference>
<evidence type="ECO:0000313" key="2">
    <source>
        <dbReference type="EMBL" id="TLP40466.1"/>
    </source>
</evidence>
<dbReference type="EMBL" id="VANU01000001">
    <property type="protein sequence ID" value="TLP40466.1"/>
    <property type="molecule type" value="Genomic_DNA"/>
</dbReference>
<gene>
    <name evidence="2" type="ORF">FDK22_00185</name>
</gene>
<dbReference type="AlphaFoldDB" id="A0A5R8Y318"/>
<keyword evidence="3" id="KW-1185">Reference proteome</keyword>
<protein>
    <recommendedName>
        <fullName evidence="1">HECT domain-containing protein</fullName>
    </recommendedName>
</protein>
<dbReference type="InterPro" id="IPR000569">
    <property type="entry name" value="HECT_dom"/>
</dbReference>
<sequence>MNTNTNYAEHVSIVKNLKMADSFYEVREPFKEGFEAIYNKANANNVNMSNAKDFLNSLTKEELSTLQNYTRLADEINVDNLSDEGAYNLLLHHYEKYDFNNDGVTEDGIAKTSGMIPQSLGNDEKKALVETFNSMDFKDVMTASILFIKLPMVVDGQLQPSNQDISLKDIRDRIMDILNPKNEKFSTQEFKNTIKNFSDLFELNYKKILEEKAYYNIR</sequence>
<dbReference type="Proteomes" id="UP000308901">
    <property type="component" value="Unassembled WGS sequence"/>
</dbReference>
<evidence type="ECO:0000259" key="1">
    <source>
        <dbReference type="PROSITE" id="PS50237"/>
    </source>
</evidence>
<dbReference type="RefSeq" id="WP_138150757.1">
    <property type="nucleotide sequence ID" value="NZ_CBDDKQ010000002.1"/>
</dbReference>
<accession>A0A5R8Y318</accession>
<feature type="domain" description="HECT" evidence="1">
    <location>
        <begin position="1"/>
        <end position="96"/>
    </location>
</feature>